<dbReference type="InParanoid" id="A0A7R5L2D4"/>
<feature type="compositionally biased region" description="Gly residues" evidence="1">
    <location>
        <begin position="65"/>
        <end position="85"/>
    </location>
</feature>
<feature type="region of interest" description="Disordered" evidence="1">
    <location>
        <begin position="1"/>
        <end position="187"/>
    </location>
</feature>
<name>A0A7R5L2D4_9PASS</name>
<keyword evidence="2" id="KW-1185">Reference proteome</keyword>
<dbReference type="RefSeq" id="XP_039243767.1">
    <property type="nucleotide sequence ID" value="XM_039387833.1"/>
</dbReference>
<organism evidence="2 3">
    <name type="scientific">Pipra filicauda</name>
    <name type="common">Wire-tailed manakin</name>
    <dbReference type="NCBI Taxonomy" id="649802"/>
    <lineage>
        <taxon>Eukaryota</taxon>
        <taxon>Metazoa</taxon>
        <taxon>Chordata</taxon>
        <taxon>Craniata</taxon>
        <taxon>Vertebrata</taxon>
        <taxon>Euteleostomi</taxon>
        <taxon>Archelosauria</taxon>
        <taxon>Archosauria</taxon>
        <taxon>Dinosauria</taxon>
        <taxon>Saurischia</taxon>
        <taxon>Theropoda</taxon>
        <taxon>Coelurosauria</taxon>
        <taxon>Aves</taxon>
        <taxon>Neognathae</taxon>
        <taxon>Neoaves</taxon>
        <taxon>Telluraves</taxon>
        <taxon>Australaves</taxon>
        <taxon>Passeriformes</taxon>
        <taxon>Pipridae</taxon>
        <taxon>Pipra</taxon>
    </lineage>
</organism>
<accession>A0A7R5L2D4</accession>
<reference evidence="3" key="1">
    <citation type="submission" date="2025-08" db="UniProtKB">
        <authorList>
            <consortium name="RefSeq"/>
        </authorList>
    </citation>
    <scope>IDENTIFICATION</scope>
    <source>
        <tissue evidence="3">Muscle</tissue>
    </source>
</reference>
<dbReference type="AlphaFoldDB" id="A0A7R5L2D4"/>
<protein>
    <submittedName>
        <fullName evidence="3">Proline-rich protein 2-like</fullName>
    </submittedName>
</protein>
<dbReference type="Proteomes" id="UP000504627">
    <property type="component" value="Unplaced"/>
</dbReference>
<feature type="compositionally biased region" description="Low complexity" evidence="1">
    <location>
        <begin position="55"/>
        <end position="64"/>
    </location>
</feature>
<gene>
    <name evidence="3" type="primary">LOC120324567</name>
</gene>
<evidence type="ECO:0000313" key="3">
    <source>
        <dbReference type="RefSeq" id="XP_039243767.1"/>
    </source>
</evidence>
<evidence type="ECO:0000256" key="1">
    <source>
        <dbReference type="SAM" id="MobiDB-lite"/>
    </source>
</evidence>
<evidence type="ECO:0000313" key="2">
    <source>
        <dbReference type="Proteomes" id="UP000504627"/>
    </source>
</evidence>
<feature type="compositionally biased region" description="Pro residues" evidence="1">
    <location>
        <begin position="118"/>
        <end position="138"/>
    </location>
</feature>
<sequence>MAEAAPQPAGGERSAGRGRRARRDPARRAPRSQVTGRGAAQRLPGWRGGGAGVLPVPGSRSAAGAGAGYGRSRGPGLGCGSGAGRAGRRREAPPCGAGPAPPQPRRILRVREERPRLRPGPVPALSPAPRSAPRPRPPSCVTDTVLPRSRPLTRGTVLSPAPRQPWTVAGPPQPPRPPQVPPVRGRCHPRVNPLFLWD</sequence>
<proteinExistence type="predicted"/>
<dbReference type="GeneID" id="120324567"/>
<feature type="compositionally biased region" description="Pro residues" evidence="1">
    <location>
        <begin position="171"/>
        <end position="181"/>
    </location>
</feature>